<name>A0A2I1FZB1_9GLOM</name>
<protein>
    <submittedName>
        <fullName evidence="2">Uncharacterized protein</fullName>
    </submittedName>
</protein>
<evidence type="ECO:0000256" key="1">
    <source>
        <dbReference type="SAM" id="MobiDB-lite"/>
    </source>
</evidence>
<dbReference type="EMBL" id="LLXI01000073">
    <property type="protein sequence ID" value="PKY39707.1"/>
    <property type="molecule type" value="Genomic_DNA"/>
</dbReference>
<sequence>MSNYPGQNDIKEYKKETLAPSVTSHLNKIYDIKSDIFQPDIKEYKKENLAPSVTYLNKISDIKSDIFQPDIKEYKKENLAPSVTYLNKISDIKSDIFQPDIKEYKKENLAPSVTYLNKISDIKSDIFQPDIKEYKKENLAPSVTYLNKISDIKSDNFQPDIKEYKKENLAPSVTSHLNKISNIKSSEILQSDRIIKEHKKENLVTNVTSHLNKTSDIKSSEISQPDSIKKGKLKRVRDDNTDTESLSNEHWKKQSQILKQNKNNLAYIQVVDNALLVASAYESLIADNIIPFIKILKTFLSSRSRMSLSSANEPVLQAIVENLLPLKYCIPELSLVINGKKQKGSGRFGYSDIFILSSEGDNNVILELKYIPLVGLINSNQKNNIGANELENLDQILEKENEESVLKRSYTYWSKEEKKTNMTTIGETLNNGLNKLNLYMETISKGKAKNYSSSGVFDERVKITKSKPNKLKGFVILVIGFRRILWKSTNEVTTNYIYNKI</sequence>
<keyword evidence="3" id="KW-1185">Reference proteome</keyword>
<evidence type="ECO:0000313" key="2">
    <source>
        <dbReference type="EMBL" id="PKY39707.1"/>
    </source>
</evidence>
<dbReference type="VEuPathDB" id="FungiDB:FUN_010123"/>
<evidence type="ECO:0000313" key="3">
    <source>
        <dbReference type="Proteomes" id="UP000234323"/>
    </source>
</evidence>
<gene>
    <name evidence="2" type="ORF">RhiirA4_415249</name>
</gene>
<accession>A0A2I1FZB1</accession>
<reference evidence="2 3" key="1">
    <citation type="submission" date="2015-10" db="EMBL/GenBank/DDBJ databases">
        <title>Genome analyses suggest a sexual origin of heterokaryosis in a supposedly ancient asexual fungus.</title>
        <authorList>
            <person name="Ropars J."/>
            <person name="Sedzielewska K."/>
            <person name="Noel J."/>
            <person name="Charron P."/>
            <person name="Farinelli L."/>
            <person name="Marton T."/>
            <person name="Kruger M."/>
            <person name="Pelin A."/>
            <person name="Brachmann A."/>
            <person name="Corradi N."/>
        </authorList>
    </citation>
    <scope>NUCLEOTIDE SEQUENCE [LARGE SCALE GENOMIC DNA]</scope>
    <source>
        <strain evidence="2 3">A4</strain>
    </source>
</reference>
<dbReference type="VEuPathDB" id="FungiDB:RhiirA1_460263"/>
<proteinExistence type="predicted"/>
<dbReference type="Proteomes" id="UP000234323">
    <property type="component" value="Unassembled WGS sequence"/>
</dbReference>
<dbReference type="AlphaFoldDB" id="A0A2I1FZB1"/>
<feature type="region of interest" description="Disordered" evidence="1">
    <location>
        <begin position="215"/>
        <end position="248"/>
    </location>
</feature>
<dbReference type="VEuPathDB" id="FungiDB:RhiirFUN_021982"/>
<dbReference type="VEuPathDB" id="FungiDB:RhiirA1_466481"/>
<comment type="caution">
    <text evidence="2">The sequence shown here is derived from an EMBL/GenBank/DDBJ whole genome shotgun (WGS) entry which is preliminary data.</text>
</comment>
<organism evidence="2 3">
    <name type="scientific">Rhizophagus irregularis</name>
    <dbReference type="NCBI Taxonomy" id="588596"/>
    <lineage>
        <taxon>Eukaryota</taxon>
        <taxon>Fungi</taxon>
        <taxon>Fungi incertae sedis</taxon>
        <taxon>Mucoromycota</taxon>
        <taxon>Glomeromycotina</taxon>
        <taxon>Glomeromycetes</taxon>
        <taxon>Glomerales</taxon>
        <taxon>Glomeraceae</taxon>
        <taxon>Rhizophagus</taxon>
    </lineage>
</organism>